<feature type="transmembrane region" description="Helical" evidence="1">
    <location>
        <begin position="16"/>
        <end position="37"/>
    </location>
</feature>
<evidence type="ECO:0000313" key="3">
    <source>
        <dbReference type="WBParaSite" id="ALUE_0002099201-mRNA-1"/>
    </source>
</evidence>
<accession>A0A0M3IQG4</accession>
<name>A0A0M3IQG4_ASCLU</name>
<sequence length="47" mass="5351">MKTCNFQKNIRSATRMLVLVSCTYLASNVLNVIISAWEFIDVVKNLC</sequence>
<dbReference type="PANTHER" id="PTHR46709:SF13">
    <property type="entry name" value="G-PROTEIN COUPLED RECEPTORS FAMILY 1 PROFILE DOMAIN-CONTAINING PROTEIN"/>
    <property type="match status" value="1"/>
</dbReference>
<protein>
    <submittedName>
        <fullName evidence="3">G-protein coupled receptors family 1 profile domain-containing protein</fullName>
    </submittedName>
</protein>
<evidence type="ECO:0000256" key="1">
    <source>
        <dbReference type="SAM" id="Phobius"/>
    </source>
</evidence>
<dbReference type="Proteomes" id="UP000036681">
    <property type="component" value="Unplaced"/>
</dbReference>
<evidence type="ECO:0000313" key="2">
    <source>
        <dbReference type="Proteomes" id="UP000036681"/>
    </source>
</evidence>
<keyword evidence="1" id="KW-0812">Transmembrane</keyword>
<dbReference type="AlphaFoldDB" id="A0A0M3IQG4"/>
<organism evidence="2 3">
    <name type="scientific">Ascaris lumbricoides</name>
    <name type="common">Giant roundworm</name>
    <dbReference type="NCBI Taxonomy" id="6252"/>
    <lineage>
        <taxon>Eukaryota</taxon>
        <taxon>Metazoa</taxon>
        <taxon>Ecdysozoa</taxon>
        <taxon>Nematoda</taxon>
        <taxon>Chromadorea</taxon>
        <taxon>Rhabditida</taxon>
        <taxon>Spirurina</taxon>
        <taxon>Ascaridomorpha</taxon>
        <taxon>Ascaridoidea</taxon>
        <taxon>Ascarididae</taxon>
        <taxon>Ascaris</taxon>
    </lineage>
</organism>
<keyword evidence="1" id="KW-0472">Membrane</keyword>
<dbReference type="WBParaSite" id="ALUE_0002099201-mRNA-1">
    <property type="protein sequence ID" value="ALUE_0002099201-mRNA-1"/>
    <property type="gene ID" value="ALUE_0002099201"/>
</dbReference>
<reference evidence="3" key="1">
    <citation type="submission" date="2017-02" db="UniProtKB">
        <authorList>
            <consortium name="WormBaseParasite"/>
        </authorList>
    </citation>
    <scope>IDENTIFICATION</scope>
</reference>
<keyword evidence="1" id="KW-1133">Transmembrane helix</keyword>
<dbReference type="PANTHER" id="PTHR46709">
    <property type="entry name" value="PROTEIN CBG23488-RELATED"/>
    <property type="match status" value="1"/>
</dbReference>
<proteinExistence type="predicted"/>
<keyword evidence="2" id="KW-1185">Reference proteome</keyword>